<dbReference type="AlphaFoldDB" id="A0A2P5CPX9"/>
<evidence type="ECO:0000256" key="1">
    <source>
        <dbReference type="SAM" id="MobiDB-lite"/>
    </source>
</evidence>
<keyword evidence="3" id="KW-1185">Reference proteome</keyword>
<sequence length="72" mass="8073">MAIRSSTGLEQIHGNRKPSLDEFRSRPSMSLKDSKLLLGQRVCRQHPQLAFGVGLVVGSQSRRVLGSNWREI</sequence>
<dbReference type="EMBL" id="JXTB01000107">
    <property type="protein sequence ID" value="PON63098.1"/>
    <property type="molecule type" value="Genomic_DNA"/>
</dbReference>
<proteinExistence type="predicted"/>
<dbReference type="OrthoDB" id="10341010at2759"/>
<evidence type="ECO:0000313" key="2">
    <source>
        <dbReference type="EMBL" id="PON63098.1"/>
    </source>
</evidence>
<feature type="region of interest" description="Disordered" evidence="1">
    <location>
        <begin position="1"/>
        <end position="26"/>
    </location>
</feature>
<comment type="caution">
    <text evidence="2">The sequence shown here is derived from an EMBL/GenBank/DDBJ whole genome shotgun (WGS) entry which is preliminary data.</text>
</comment>
<protein>
    <submittedName>
        <fullName evidence="2">Uncharacterized protein</fullName>
    </submittedName>
</protein>
<reference evidence="3" key="1">
    <citation type="submission" date="2016-06" db="EMBL/GenBank/DDBJ databases">
        <title>Parallel loss of symbiosis genes in relatives of nitrogen-fixing non-legume Parasponia.</title>
        <authorList>
            <person name="Van Velzen R."/>
            <person name="Holmer R."/>
            <person name="Bu F."/>
            <person name="Rutten L."/>
            <person name="Van Zeijl A."/>
            <person name="Liu W."/>
            <person name="Santuari L."/>
            <person name="Cao Q."/>
            <person name="Sharma T."/>
            <person name="Shen D."/>
            <person name="Roswanjaya Y."/>
            <person name="Wardhani T."/>
            <person name="Kalhor M.S."/>
            <person name="Jansen J."/>
            <person name="Van den Hoogen J."/>
            <person name="Gungor B."/>
            <person name="Hartog M."/>
            <person name="Hontelez J."/>
            <person name="Verver J."/>
            <person name="Yang W.-C."/>
            <person name="Schijlen E."/>
            <person name="Repin R."/>
            <person name="Schilthuizen M."/>
            <person name="Schranz E."/>
            <person name="Heidstra R."/>
            <person name="Miyata K."/>
            <person name="Fedorova E."/>
            <person name="Kohlen W."/>
            <person name="Bisseling T."/>
            <person name="Smit S."/>
            <person name="Geurts R."/>
        </authorList>
    </citation>
    <scope>NUCLEOTIDE SEQUENCE [LARGE SCALE GENOMIC DNA]</scope>
    <source>
        <strain evidence="3">cv. WU1-14</strain>
    </source>
</reference>
<accession>A0A2P5CPX9</accession>
<organism evidence="2 3">
    <name type="scientific">Parasponia andersonii</name>
    <name type="common">Sponia andersonii</name>
    <dbReference type="NCBI Taxonomy" id="3476"/>
    <lineage>
        <taxon>Eukaryota</taxon>
        <taxon>Viridiplantae</taxon>
        <taxon>Streptophyta</taxon>
        <taxon>Embryophyta</taxon>
        <taxon>Tracheophyta</taxon>
        <taxon>Spermatophyta</taxon>
        <taxon>Magnoliopsida</taxon>
        <taxon>eudicotyledons</taxon>
        <taxon>Gunneridae</taxon>
        <taxon>Pentapetalae</taxon>
        <taxon>rosids</taxon>
        <taxon>fabids</taxon>
        <taxon>Rosales</taxon>
        <taxon>Cannabaceae</taxon>
        <taxon>Parasponia</taxon>
    </lineage>
</organism>
<evidence type="ECO:0000313" key="3">
    <source>
        <dbReference type="Proteomes" id="UP000237105"/>
    </source>
</evidence>
<gene>
    <name evidence="2" type="ORF">PanWU01x14_133700</name>
</gene>
<name>A0A2P5CPX9_PARAD</name>
<dbReference type="Proteomes" id="UP000237105">
    <property type="component" value="Unassembled WGS sequence"/>
</dbReference>